<feature type="non-terminal residue" evidence="1">
    <location>
        <position position="74"/>
    </location>
</feature>
<evidence type="ECO:0000313" key="2">
    <source>
        <dbReference type="Proteomes" id="UP000814140"/>
    </source>
</evidence>
<evidence type="ECO:0000313" key="1">
    <source>
        <dbReference type="EMBL" id="KAI0055815.1"/>
    </source>
</evidence>
<name>A0ACB8SIQ3_9AGAM</name>
<protein>
    <submittedName>
        <fullName evidence="1">Uncharacterized protein</fullName>
    </submittedName>
</protein>
<dbReference type="EMBL" id="MU277278">
    <property type="protein sequence ID" value="KAI0055815.1"/>
    <property type="molecule type" value="Genomic_DNA"/>
</dbReference>
<dbReference type="Proteomes" id="UP000814140">
    <property type="component" value="Unassembled WGS sequence"/>
</dbReference>
<accession>A0ACB8SIQ3</accession>
<sequence>EGSHTTPSYLSLSNDGCLISNATQNSFAMNAHDILVKTSRLTRRKFNEAEAQANIKHCPFKGFNKGHKLYAHVQ</sequence>
<feature type="non-terminal residue" evidence="1">
    <location>
        <position position="1"/>
    </location>
</feature>
<reference evidence="1" key="1">
    <citation type="submission" date="2021-03" db="EMBL/GenBank/DDBJ databases">
        <authorList>
            <consortium name="DOE Joint Genome Institute"/>
            <person name="Ahrendt S."/>
            <person name="Looney B.P."/>
            <person name="Miyauchi S."/>
            <person name="Morin E."/>
            <person name="Drula E."/>
            <person name="Courty P.E."/>
            <person name="Chicoki N."/>
            <person name="Fauchery L."/>
            <person name="Kohler A."/>
            <person name="Kuo A."/>
            <person name="Labutti K."/>
            <person name="Pangilinan J."/>
            <person name="Lipzen A."/>
            <person name="Riley R."/>
            <person name="Andreopoulos W."/>
            <person name="He G."/>
            <person name="Johnson J."/>
            <person name="Barry K.W."/>
            <person name="Grigoriev I.V."/>
            <person name="Nagy L."/>
            <person name="Hibbett D."/>
            <person name="Henrissat B."/>
            <person name="Matheny P.B."/>
            <person name="Labbe J."/>
            <person name="Martin F."/>
        </authorList>
    </citation>
    <scope>NUCLEOTIDE SEQUENCE</scope>
    <source>
        <strain evidence="1">HHB10654</strain>
    </source>
</reference>
<keyword evidence="2" id="KW-1185">Reference proteome</keyword>
<gene>
    <name evidence="1" type="ORF">BV25DRAFT_1763023</name>
</gene>
<comment type="caution">
    <text evidence="1">The sequence shown here is derived from an EMBL/GenBank/DDBJ whole genome shotgun (WGS) entry which is preliminary data.</text>
</comment>
<proteinExistence type="predicted"/>
<organism evidence="1 2">
    <name type="scientific">Artomyces pyxidatus</name>
    <dbReference type="NCBI Taxonomy" id="48021"/>
    <lineage>
        <taxon>Eukaryota</taxon>
        <taxon>Fungi</taxon>
        <taxon>Dikarya</taxon>
        <taxon>Basidiomycota</taxon>
        <taxon>Agaricomycotina</taxon>
        <taxon>Agaricomycetes</taxon>
        <taxon>Russulales</taxon>
        <taxon>Auriscalpiaceae</taxon>
        <taxon>Artomyces</taxon>
    </lineage>
</organism>
<reference evidence="1" key="2">
    <citation type="journal article" date="2022" name="New Phytol.">
        <title>Evolutionary transition to the ectomycorrhizal habit in the genomes of a hyperdiverse lineage of mushroom-forming fungi.</title>
        <authorList>
            <person name="Looney B."/>
            <person name="Miyauchi S."/>
            <person name="Morin E."/>
            <person name="Drula E."/>
            <person name="Courty P.E."/>
            <person name="Kohler A."/>
            <person name="Kuo A."/>
            <person name="LaButti K."/>
            <person name="Pangilinan J."/>
            <person name="Lipzen A."/>
            <person name="Riley R."/>
            <person name="Andreopoulos W."/>
            <person name="He G."/>
            <person name="Johnson J."/>
            <person name="Nolan M."/>
            <person name="Tritt A."/>
            <person name="Barry K.W."/>
            <person name="Grigoriev I.V."/>
            <person name="Nagy L.G."/>
            <person name="Hibbett D."/>
            <person name="Henrissat B."/>
            <person name="Matheny P.B."/>
            <person name="Labbe J."/>
            <person name="Martin F.M."/>
        </authorList>
    </citation>
    <scope>NUCLEOTIDE SEQUENCE</scope>
    <source>
        <strain evidence="1">HHB10654</strain>
    </source>
</reference>